<sequence length="116" mass="13260">MQWITHRSKSISIPKLCTSQLHPLKTIVEHGIGCVIVFEYLFFQLQVKDRGPTRKDFQQDLTLIVQKYQKSGVQEIVNACIAEAFQQHGERVDDLCPLLAGIAWANQMCKTYSLPQ</sequence>
<dbReference type="HOGENOM" id="CLU_144955_0_0_1"/>
<organism evidence="1 2">
    <name type="scientific">Pisolithus tinctorius Marx 270</name>
    <dbReference type="NCBI Taxonomy" id="870435"/>
    <lineage>
        <taxon>Eukaryota</taxon>
        <taxon>Fungi</taxon>
        <taxon>Dikarya</taxon>
        <taxon>Basidiomycota</taxon>
        <taxon>Agaricomycotina</taxon>
        <taxon>Agaricomycetes</taxon>
        <taxon>Agaricomycetidae</taxon>
        <taxon>Boletales</taxon>
        <taxon>Sclerodermatineae</taxon>
        <taxon>Pisolithaceae</taxon>
        <taxon>Pisolithus</taxon>
    </lineage>
</organism>
<reference evidence="1 2" key="1">
    <citation type="submission" date="2014-04" db="EMBL/GenBank/DDBJ databases">
        <authorList>
            <consortium name="DOE Joint Genome Institute"/>
            <person name="Kuo A."/>
            <person name="Kohler A."/>
            <person name="Costa M.D."/>
            <person name="Nagy L.G."/>
            <person name="Floudas D."/>
            <person name="Copeland A."/>
            <person name="Barry K.W."/>
            <person name="Cichocki N."/>
            <person name="Veneault-Fourrey C."/>
            <person name="LaButti K."/>
            <person name="Lindquist E.A."/>
            <person name="Lipzen A."/>
            <person name="Lundell T."/>
            <person name="Morin E."/>
            <person name="Murat C."/>
            <person name="Sun H."/>
            <person name="Tunlid A."/>
            <person name="Henrissat B."/>
            <person name="Grigoriev I.V."/>
            <person name="Hibbett D.S."/>
            <person name="Martin F."/>
            <person name="Nordberg H.P."/>
            <person name="Cantor M.N."/>
            <person name="Hua S.X."/>
        </authorList>
    </citation>
    <scope>NUCLEOTIDE SEQUENCE [LARGE SCALE GENOMIC DNA]</scope>
    <source>
        <strain evidence="1 2">Marx 270</strain>
    </source>
</reference>
<evidence type="ECO:0000313" key="1">
    <source>
        <dbReference type="EMBL" id="KIO00938.1"/>
    </source>
</evidence>
<keyword evidence="2" id="KW-1185">Reference proteome</keyword>
<evidence type="ECO:0000313" key="2">
    <source>
        <dbReference type="Proteomes" id="UP000054217"/>
    </source>
</evidence>
<proteinExistence type="predicted"/>
<protein>
    <submittedName>
        <fullName evidence="1">Uncharacterized protein</fullName>
    </submittedName>
</protein>
<dbReference type="InParanoid" id="A0A0C3IVT7"/>
<dbReference type="AlphaFoldDB" id="A0A0C3IVT7"/>
<accession>A0A0C3IVT7</accession>
<dbReference type="OrthoDB" id="2697094at2759"/>
<name>A0A0C3IVT7_PISTI</name>
<dbReference type="EMBL" id="KN831992">
    <property type="protein sequence ID" value="KIO00938.1"/>
    <property type="molecule type" value="Genomic_DNA"/>
</dbReference>
<gene>
    <name evidence="1" type="ORF">M404DRAFT_745771</name>
</gene>
<reference evidence="2" key="2">
    <citation type="submission" date="2015-01" db="EMBL/GenBank/DDBJ databases">
        <title>Evolutionary Origins and Diversification of the Mycorrhizal Mutualists.</title>
        <authorList>
            <consortium name="DOE Joint Genome Institute"/>
            <consortium name="Mycorrhizal Genomics Consortium"/>
            <person name="Kohler A."/>
            <person name="Kuo A."/>
            <person name="Nagy L.G."/>
            <person name="Floudas D."/>
            <person name="Copeland A."/>
            <person name="Barry K.W."/>
            <person name="Cichocki N."/>
            <person name="Veneault-Fourrey C."/>
            <person name="LaButti K."/>
            <person name="Lindquist E.A."/>
            <person name="Lipzen A."/>
            <person name="Lundell T."/>
            <person name="Morin E."/>
            <person name="Murat C."/>
            <person name="Riley R."/>
            <person name="Ohm R."/>
            <person name="Sun H."/>
            <person name="Tunlid A."/>
            <person name="Henrissat B."/>
            <person name="Grigoriev I.V."/>
            <person name="Hibbett D.S."/>
            <person name="Martin F."/>
        </authorList>
    </citation>
    <scope>NUCLEOTIDE SEQUENCE [LARGE SCALE GENOMIC DNA]</scope>
    <source>
        <strain evidence="2">Marx 270</strain>
    </source>
</reference>
<dbReference type="Proteomes" id="UP000054217">
    <property type="component" value="Unassembled WGS sequence"/>
</dbReference>